<comment type="caution">
    <text evidence="1">The sequence shown here is derived from an EMBL/GenBank/DDBJ whole genome shotgun (WGS) entry which is preliminary data.</text>
</comment>
<dbReference type="EMBL" id="VSRR010001369">
    <property type="protein sequence ID" value="MPC24743.1"/>
    <property type="molecule type" value="Genomic_DNA"/>
</dbReference>
<gene>
    <name evidence="1" type="ORF">E2C01_017836</name>
</gene>
<organism evidence="1 2">
    <name type="scientific">Portunus trituberculatus</name>
    <name type="common">Swimming crab</name>
    <name type="synonym">Neptunus trituberculatus</name>
    <dbReference type="NCBI Taxonomy" id="210409"/>
    <lineage>
        <taxon>Eukaryota</taxon>
        <taxon>Metazoa</taxon>
        <taxon>Ecdysozoa</taxon>
        <taxon>Arthropoda</taxon>
        <taxon>Crustacea</taxon>
        <taxon>Multicrustacea</taxon>
        <taxon>Malacostraca</taxon>
        <taxon>Eumalacostraca</taxon>
        <taxon>Eucarida</taxon>
        <taxon>Decapoda</taxon>
        <taxon>Pleocyemata</taxon>
        <taxon>Brachyura</taxon>
        <taxon>Eubrachyura</taxon>
        <taxon>Portunoidea</taxon>
        <taxon>Portunidae</taxon>
        <taxon>Portuninae</taxon>
        <taxon>Portunus</taxon>
    </lineage>
</organism>
<dbReference type="AlphaFoldDB" id="A0A5B7DUW2"/>
<keyword evidence="2" id="KW-1185">Reference proteome</keyword>
<protein>
    <submittedName>
        <fullName evidence="1">Uncharacterized protein</fullName>
    </submittedName>
</protein>
<evidence type="ECO:0000313" key="2">
    <source>
        <dbReference type="Proteomes" id="UP000324222"/>
    </source>
</evidence>
<name>A0A5B7DUW2_PORTR</name>
<proteinExistence type="predicted"/>
<accession>A0A5B7DUW2</accession>
<reference evidence="1 2" key="1">
    <citation type="submission" date="2019-05" db="EMBL/GenBank/DDBJ databases">
        <title>Another draft genome of Portunus trituberculatus and its Hox gene families provides insights of decapod evolution.</title>
        <authorList>
            <person name="Jeong J.-H."/>
            <person name="Song I."/>
            <person name="Kim S."/>
            <person name="Choi T."/>
            <person name="Kim D."/>
            <person name="Ryu S."/>
            <person name="Kim W."/>
        </authorList>
    </citation>
    <scope>NUCLEOTIDE SEQUENCE [LARGE SCALE GENOMIC DNA]</scope>
    <source>
        <tissue evidence="1">Muscle</tissue>
    </source>
</reference>
<dbReference type="OrthoDB" id="9895503at2759"/>
<evidence type="ECO:0000313" key="1">
    <source>
        <dbReference type="EMBL" id="MPC24743.1"/>
    </source>
</evidence>
<dbReference type="Proteomes" id="UP000324222">
    <property type="component" value="Unassembled WGS sequence"/>
</dbReference>
<sequence length="113" mass="12906">MKRTVLKNAITTNVSKEMYLYCARKMTLVCCQHFAGYNRGECGAALKHCGWQPGTATTLHVTPKESFYPICTKSRKKLKDDEDVYLVKISAKKEFLQEQKATTDVIFFTSNEQ</sequence>